<evidence type="ECO:0000256" key="1">
    <source>
        <dbReference type="ARBA" id="ARBA00023186"/>
    </source>
</evidence>
<dbReference type="GO" id="GO:0005737">
    <property type="term" value="C:cytoplasm"/>
    <property type="evidence" value="ECO:0007669"/>
    <property type="project" value="TreeGrafter"/>
</dbReference>
<accession>A0AAD2FWY3</accession>
<feature type="coiled-coil region" evidence="2">
    <location>
        <begin position="368"/>
        <end position="402"/>
    </location>
</feature>
<feature type="domain" description="J" evidence="4">
    <location>
        <begin position="1"/>
        <end position="70"/>
    </location>
</feature>
<keyword evidence="6" id="KW-1185">Reference proteome</keyword>
<feature type="region of interest" description="Disordered" evidence="3">
    <location>
        <begin position="214"/>
        <end position="243"/>
    </location>
</feature>
<feature type="compositionally biased region" description="Basic and acidic residues" evidence="3">
    <location>
        <begin position="139"/>
        <end position="164"/>
    </location>
</feature>
<proteinExistence type="predicted"/>
<reference evidence="5" key="1">
    <citation type="submission" date="2023-08" db="EMBL/GenBank/DDBJ databases">
        <authorList>
            <person name="Audoor S."/>
            <person name="Bilcke G."/>
        </authorList>
    </citation>
    <scope>NUCLEOTIDE SEQUENCE</scope>
</reference>
<dbReference type="Pfam" id="PF00226">
    <property type="entry name" value="DnaJ"/>
    <property type="match status" value="1"/>
</dbReference>
<organism evidence="5 6">
    <name type="scientific">Cylindrotheca closterium</name>
    <dbReference type="NCBI Taxonomy" id="2856"/>
    <lineage>
        <taxon>Eukaryota</taxon>
        <taxon>Sar</taxon>
        <taxon>Stramenopiles</taxon>
        <taxon>Ochrophyta</taxon>
        <taxon>Bacillariophyta</taxon>
        <taxon>Bacillariophyceae</taxon>
        <taxon>Bacillariophycidae</taxon>
        <taxon>Bacillariales</taxon>
        <taxon>Bacillariaceae</taxon>
        <taxon>Cylindrotheca</taxon>
    </lineage>
</organism>
<sequence length="404" mass="46406">MLDASPTDSTQTLKQKYRALARQTHPDALIGTSIDSEYQREQASIQFAEITAAYKTLSDPKSRLQYDRTLKAKEFTDNLVDSLEGGFRVAFKTAYQTAGTIRNVGAQLDKAREDTAYRLELASKIAQYNTQSKTLKQRSMQEDNRRKELQERLDNRGSRERHPWLEQTNSNDKSMSSYKYKGPSGSSSQSPQLQQELTPAMANDIAKNLKQKYQTSNNNNNDNAASNSSNFGNPATSSKDEGMEETLAKTIDRLAQIEMEYRESAQAHVQSQREMSKARTQLDRIQEQEEKALKALEAAQIAYNEAKEATQQQEREYGEVLRQERLSYSNVEKSKSTLTRQQDRTRETLRQTEDMYVWKENSWLRDEARKAKSLAHKLREKSVELERKANELKRELDSIGKTDQ</sequence>
<feature type="coiled-coil region" evidence="2">
    <location>
        <begin position="268"/>
        <end position="323"/>
    </location>
</feature>
<comment type="caution">
    <text evidence="5">The sequence shown here is derived from an EMBL/GenBank/DDBJ whole genome shotgun (WGS) entry which is preliminary data.</text>
</comment>
<protein>
    <recommendedName>
        <fullName evidence="4">J domain-containing protein</fullName>
    </recommendedName>
</protein>
<dbReference type="Gene3D" id="1.10.287.110">
    <property type="entry name" value="DnaJ domain"/>
    <property type="match status" value="1"/>
</dbReference>
<dbReference type="Proteomes" id="UP001295423">
    <property type="component" value="Unassembled WGS sequence"/>
</dbReference>
<evidence type="ECO:0000259" key="4">
    <source>
        <dbReference type="PROSITE" id="PS50076"/>
    </source>
</evidence>
<dbReference type="PANTHER" id="PTHR43096">
    <property type="entry name" value="DNAJ HOMOLOG 1, MITOCHONDRIAL-RELATED"/>
    <property type="match status" value="1"/>
</dbReference>
<dbReference type="InterPro" id="IPR036869">
    <property type="entry name" value="J_dom_sf"/>
</dbReference>
<dbReference type="InterPro" id="IPR001623">
    <property type="entry name" value="DnaJ_domain"/>
</dbReference>
<dbReference type="AlphaFoldDB" id="A0AAD2FWY3"/>
<dbReference type="GO" id="GO:0042026">
    <property type="term" value="P:protein refolding"/>
    <property type="evidence" value="ECO:0007669"/>
    <property type="project" value="TreeGrafter"/>
</dbReference>
<dbReference type="PROSITE" id="PS50076">
    <property type="entry name" value="DNAJ_2"/>
    <property type="match status" value="1"/>
</dbReference>
<evidence type="ECO:0000256" key="2">
    <source>
        <dbReference type="SAM" id="Coils"/>
    </source>
</evidence>
<dbReference type="PANTHER" id="PTHR43096:SF52">
    <property type="entry name" value="DNAJ HOMOLOG 1, MITOCHONDRIAL-RELATED"/>
    <property type="match status" value="1"/>
</dbReference>
<dbReference type="SUPFAM" id="SSF46565">
    <property type="entry name" value="Chaperone J-domain"/>
    <property type="match status" value="1"/>
</dbReference>
<feature type="compositionally biased region" description="Polar residues" evidence="3">
    <location>
        <begin position="166"/>
        <end position="175"/>
    </location>
</feature>
<keyword evidence="2" id="KW-0175">Coiled coil</keyword>
<dbReference type="SMART" id="SM00271">
    <property type="entry name" value="DnaJ"/>
    <property type="match status" value="1"/>
</dbReference>
<gene>
    <name evidence="5" type="ORF">CYCCA115_LOCUS15792</name>
</gene>
<feature type="compositionally biased region" description="Low complexity" evidence="3">
    <location>
        <begin position="176"/>
        <end position="192"/>
    </location>
</feature>
<feature type="compositionally biased region" description="Low complexity" evidence="3">
    <location>
        <begin position="216"/>
        <end position="230"/>
    </location>
</feature>
<evidence type="ECO:0000313" key="5">
    <source>
        <dbReference type="EMBL" id="CAJ1955527.1"/>
    </source>
</evidence>
<keyword evidence="1" id="KW-0143">Chaperone</keyword>
<name>A0AAD2FWY3_9STRA</name>
<dbReference type="CDD" id="cd06257">
    <property type="entry name" value="DnaJ"/>
    <property type="match status" value="1"/>
</dbReference>
<dbReference type="EMBL" id="CAKOGP040001892">
    <property type="protein sequence ID" value="CAJ1955527.1"/>
    <property type="molecule type" value="Genomic_DNA"/>
</dbReference>
<evidence type="ECO:0000313" key="6">
    <source>
        <dbReference type="Proteomes" id="UP001295423"/>
    </source>
</evidence>
<dbReference type="GO" id="GO:0051082">
    <property type="term" value="F:unfolded protein binding"/>
    <property type="evidence" value="ECO:0007669"/>
    <property type="project" value="TreeGrafter"/>
</dbReference>
<evidence type="ECO:0000256" key="3">
    <source>
        <dbReference type="SAM" id="MobiDB-lite"/>
    </source>
</evidence>
<feature type="region of interest" description="Disordered" evidence="3">
    <location>
        <begin position="132"/>
        <end position="195"/>
    </location>
</feature>